<keyword evidence="2" id="KW-1185">Reference proteome</keyword>
<accession>A0A5N5F129</accession>
<gene>
    <name evidence="1" type="ORF">D8674_031883</name>
</gene>
<dbReference type="EMBL" id="SMOL01000781">
    <property type="protein sequence ID" value="KAB2596433.1"/>
    <property type="molecule type" value="Genomic_DNA"/>
</dbReference>
<evidence type="ECO:0000313" key="1">
    <source>
        <dbReference type="EMBL" id="KAB2596433.1"/>
    </source>
</evidence>
<comment type="caution">
    <text evidence="1">The sequence shown here is derived from an EMBL/GenBank/DDBJ whole genome shotgun (WGS) entry which is preliminary data.</text>
</comment>
<reference evidence="1 2" key="3">
    <citation type="submission" date="2019-11" db="EMBL/GenBank/DDBJ databases">
        <title>A de novo genome assembly of a pear dwarfing rootstock.</title>
        <authorList>
            <person name="Wang F."/>
            <person name="Wang J."/>
            <person name="Li S."/>
            <person name="Zhang Y."/>
            <person name="Fang M."/>
            <person name="Ma L."/>
            <person name="Zhao Y."/>
            <person name="Jiang S."/>
        </authorList>
    </citation>
    <scope>NUCLEOTIDE SEQUENCE [LARGE SCALE GENOMIC DNA]</scope>
    <source>
        <strain evidence="1">S2</strain>
        <tissue evidence="1">Leaf</tissue>
    </source>
</reference>
<dbReference type="Proteomes" id="UP000327157">
    <property type="component" value="Chromosome 7"/>
</dbReference>
<sequence length="54" mass="6184">MGCRCVDQDGSVVDDYGQTESKNPFWMSRINFGVLAGMCKFVGEGETKERVRYW</sequence>
<evidence type="ECO:0000313" key="2">
    <source>
        <dbReference type="Proteomes" id="UP000327157"/>
    </source>
</evidence>
<proteinExistence type="predicted"/>
<reference evidence="1 2" key="1">
    <citation type="submission" date="2019-09" db="EMBL/GenBank/DDBJ databases">
        <authorList>
            <person name="Ou C."/>
        </authorList>
    </citation>
    <scope>NUCLEOTIDE SEQUENCE [LARGE SCALE GENOMIC DNA]</scope>
    <source>
        <strain evidence="1">S2</strain>
        <tissue evidence="1">Leaf</tissue>
    </source>
</reference>
<name>A0A5N5F129_9ROSA</name>
<dbReference type="AlphaFoldDB" id="A0A5N5F129"/>
<organism evidence="1 2">
    <name type="scientific">Pyrus ussuriensis x Pyrus communis</name>
    <dbReference type="NCBI Taxonomy" id="2448454"/>
    <lineage>
        <taxon>Eukaryota</taxon>
        <taxon>Viridiplantae</taxon>
        <taxon>Streptophyta</taxon>
        <taxon>Embryophyta</taxon>
        <taxon>Tracheophyta</taxon>
        <taxon>Spermatophyta</taxon>
        <taxon>Magnoliopsida</taxon>
        <taxon>eudicotyledons</taxon>
        <taxon>Gunneridae</taxon>
        <taxon>Pentapetalae</taxon>
        <taxon>rosids</taxon>
        <taxon>fabids</taxon>
        <taxon>Rosales</taxon>
        <taxon>Rosaceae</taxon>
        <taxon>Amygdaloideae</taxon>
        <taxon>Maleae</taxon>
        <taxon>Pyrus</taxon>
    </lineage>
</organism>
<protein>
    <submittedName>
        <fullName evidence="1">Uncharacterized protein</fullName>
    </submittedName>
</protein>
<reference evidence="2" key="2">
    <citation type="submission" date="2019-10" db="EMBL/GenBank/DDBJ databases">
        <title>A de novo genome assembly of a pear dwarfing rootstock.</title>
        <authorList>
            <person name="Wang F."/>
            <person name="Wang J."/>
            <person name="Li S."/>
            <person name="Zhang Y."/>
            <person name="Fang M."/>
            <person name="Ma L."/>
            <person name="Zhao Y."/>
            <person name="Jiang S."/>
        </authorList>
    </citation>
    <scope>NUCLEOTIDE SEQUENCE [LARGE SCALE GENOMIC DNA]</scope>
</reference>